<evidence type="ECO:0000313" key="2">
    <source>
        <dbReference type="Proteomes" id="UP000776651"/>
    </source>
</evidence>
<name>A0ABS7JH24_9SPHN</name>
<dbReference type="Pfam" id="PF01904">
    <property type="entry name" value="DUF72"/>
    <property type="match status" value="1"/>
</dbReference>
<dbReference type="Proteomes" id="UP000776651">
    <property type="component" value="Unassembled WGS sequence"/>
</dbReference>
<dbReference type="PANTHER" id="PTHR30348">
    <property type="entry name" value="UNCHARACTERIZED PROTEIN YECE"/>
    <property type="match status" value="1"/>
</dbReference>
<keyword evidence="2" id="KW-1185">Reference proteome</keyword>
<dbReference type="SUPFAM" id="SSF117396">
    <property type="entry name" value="TM1631-like"/>
    <property type="match status" value="1"/>
</dbReference>
<proteinExistence type="predicted"/>
<sequence>MDGRLTVRIGIGGWTYEPWRGVFYPDGLVQRRELEYAAQHLTAIEINATFYGRQKPASWRKWGEAVPEGFQFTVKASRYSTARKVLAEGADSIEKFLNQGFTELGDKLGPILWQFAPTKHFERDDFARFLDLIPDSQDGVPLRHALEIRHESFEDPTFFELARARNMAVVFADSDEYPCVDEATADFSYARLQRTEESVETGYDDEALDAWADRARGWSKGGRDAYVFFIAGAKVRNPTAARMLIKRMI</sequence>
<dbReference type="InterPro" id="IPR002763">
    <property type="entry name" value="DUF72"/>
</dbReference>
<dbReference type="Gene3D" id="3.20.20.410">
    <property type="entry name" value="Protein of unknown function UPF0759"/>
    <property type="match status" value="1"/>
</dbReference>
<accession>A0ABS7JH24</accession>
<organism evidence="1 2">
    <name type="scientific">Qipengyuania pacifica</name>
    <dbReference type="NCBI Taxonomy" id="2860199"/>
    <lineage>
        <taxon>Bacteria</taxon>
        <taxon>Pseudomonadati</taxon>
        <taxon>Pseudomonadota</taxon>
        <taxon>Alphaproteobacteria</taxon>
        <taxon>Sphingomonadales</taxon>
        <taxon>Erythrobacteraceae</taxon>
        <taxon>Qipengyuania</taxon>
    </lineage>
</organism>
<gene>
    <name evidence="1" type="ORF">K3177_12455</name>
</gene>
<protein>
    <submittedName>
        <fullName evidence="1">DUF72 domain-containing protein</fullName>
    </submittedName>
</protein>
<dbReference type="InterPro" id="IPR036520">
    <property type="entry name" value="UPF0759_sf"/>
</dbReference>
<comment type="caution">
    <text evidence="1">The sequence shown here is derived from an EMBL/GenBank/DDBJ whole genome shotgun (WGS) entry which is preliminary data.</text>
</comment>
<dbReference type="RefSeq" id="WP_221598495.1">
    <property type="nucleotide sequence ID" value="NZ_JAIGNQ010000003.1"/>
</dbReference>
<dbReference type="PANTHER" id="PTHR30348:SF4">
    <property type="entry name" value="DUF72 DOMAIN-CONTAINING PROTEIN"/>
    <property type="match status" value="1"/>
</dbReference>
<dbReference type="EMBL" id="JAIGNQ010000003">
    <property type="protein sequence ID" value="MBX7489328.1"/>
    <property type="molecule type" value="Genomic_DNA"/>
</dbReference>
<reference evidence="1 2" key="1">
    <citation type="submission" date="2021-08" db="EMBL/GenBank/DDBJ databases">
        <title>Comparative Genomics Analysis of the Genus Qipengyuania Reveals Extensive Genetic Diversity and Metabolic Versatility, Including the Description of Fifteen Novel Species.</title>
        <authorList>
            <person name="Liu Y."/>
        </authorList>
    </citation>
    <scope>NUCLEOTIDE SEQUENCE [LARGE SCALE GENOMIC DNA]</scope>
    <source>
        <strain evidence="1 2">GH25</strain>
    </source>
</reference>
<evidence type="ECO:0000313" key="1">
    <source>
        <dbReference type="EMBL" id="MBX7489328.1"/>
    </source>
</evidence>